<evidence type="ECO:0000256" key="1">
    <source>
        <dbReference type="SAM" id="MobiDB-lite"/>
    </source>
</evidence>
<comment type="caution">
    <text evidence="2">The sequence shown here is derived from an EMBL/GenBank/DDBJ whole genome shotgun (WGS) entry which is preliminary data.</text>
</comment>
<proteinExistence type="predicted"/>
<protein>
    <submittedName>
        <fullName evidence="2">Uncharacterized protein</fullName>
    </submittedName>
</protein>
<accession>A0A9Q3HXE2</accession>
<dbReference type="Proteomes" id="UP000765509">
    <property type="component" value="Unassembled WGS sequence"/>
</dbReference>
<feature type="region of interest" description="Disordered" evidence="1">
    <location>
        <begin position="1"/>
        <end position="91"/>
    </location>
</feature>
<keyword evidence="3" id="KW-1185">Reference proteome</keyword>
<feature type="compositionally biased region" description="Basic and acidic residues" evidence="1">
    <location>
        <begin position="43"/>
        <end position="55"/>
    </location>
</feature>
<reference evidence="2" key="1">
    <citation type="submission" date="2021-03" db="EMBL/GenBank/DDBJ databases">
        <title>Draft genome sequence of rust myrtle Austropuccinia psidii MF-1, a brazilian biotype.</title>
        <authorList>
            <person name="Quecine M.C."/>
            <person name="Pachon D.M.R."/>
            <person name="Bonatelli M.L."/>
            <person name="Correr F.H."/>
            <person name="Franceschini L.M."/>
            <person name="Leite T.F."/>
            <person name="Margarido G.R.A."/>
            <person name="Almeida C.A."/>
            <person name="Ferrarezi J.A."/>
            <person name="Labate C.A."/>
        </authorList>
    </citation>
    <scope>NUCLEOTIDE SEQUENCE</scope>
    <source>
        <strain evidence="2">MF-1</strain>
    </source>
</reference>
<feature type="compositionally biased region" description="Polar residues" evidence="1">
    <location>
        <begin position="76"/>
        <end position="91"/>
    </location>
</feature>
<sequence>MEYTIVQASNQDDKGIPCQKEGGKQGRSTSSFYQQASSQRNSPKREEEKEKEMKETIFPNLKDPKNPKRCHGQCLQHGQNLDGSQGQRGTNNETTSFLKEITLSPDVVNNLTEIRNSILPLKDIKNILLSLHEMNNNLSSVTKLLYQIKKKLITLNLWLKIINETF</sequence>
<feature type="compositionally biased region" description="Polar residues" evidence="1">
    <location>
        <begin position="26"/>
        <end position="41"/>
    </location>
</feature>
<evidence type="ECO:0000313" key="2">
    <source>
        <dbReference type="EMBL" id="MBW0518469.1"/>
    </source>
</evidence>
<feature type="compositionally biased region" description="Polar residues" evidence="1">
    <location>
        <begin position="1"/>
        <end position="10"/>
    </location>
</feature>
<dbReference type="AlphaFoldDB" id="A0A9Q3HXE2"/>
<gene>
    <name evidence="2" type="ORF">O181_058184</name>
</gene>
<dbReference type="EMBL" id="AVOT02026663">
    <property type="protein sequence ID" value="MBW0518469.1"/>
    <property type="molecule type" value="Genomic_DNA"/>
</dbReference>
<name>A0A9Q3HXE2_9BASI</name>
<organism evidence="2 3">
    <name type="scientific">Austropuccinia psidii MF-1</name>
    <dbReference type="NCBI Taxonomy" id="1389203"/>
    <lineage>
        <taxon>Eukaryota</taxon>
        <taxon>Fungi</taxon>
        <taxon>Dikarya</taxon>
        <taxon>Basidiomycota</taxon>
        <taxon>Pucciniomycotina</taxon>
        <taxon>Pucciniomycetes</taxon>
        <taxon>Pucciniales</taxon>
        <taxon>Sphaerophragmiaceae</taxon>
        <taxon>Austropuccinia</taxon>
    </lineage>
</organism>
<evidence type="ECO:0000313" key="3">
    <source>
        <dbReference type="Proteomes" id="UP000765509"/>
    </source>
</evidence>